<proteinExistence type="predicted"/>
<comment type="caution">
    <text evidence="2">The sequence shown here is derived from an EMBL/GenBank/DDBJ whole genome shotgun (WGS) entry which is preliminary data.</text>
</comment>
<dbReference type="PANTHER" id="PTHR46033:SF8">
    <property type="entry name" value="PROTEIN MAINTENANCE OF MERISTEMS-LIKE"/>
    <property type="match status" value="1"/>
</dbReference>
<dbReference type="InterPro" id="IPR044824">
    <property type="entry name" value="MAIN-like"/>
</dbReference>
<accession>A0ABD2Y3B7</accession>
<dbReference type="EMBL" id="JBJUIK010000016">
    <property type="protein sequence ID" value="KAL3500305.1"/>
    <property type="molecule type" value="Genomic_DNA"/>
</dbReference>
<sequence length="122" mass="14282">MGGSLVDVKDWWQNLPRDVKLETERARFDVFLEGLPWVEAYPSLIYALAKKWWDTTNSFHFTIGDMTLTSTDFYYITGLRVGGISIPRSIERNDEVEYIRRLLGWVPENTYASDISVKDLWK</sequence>
<evidence type="ECO:0000259" key="1">
    <source>
        <dbReference type="Pfam" id="PF10536"/>
    </source>
</evidence>
<dbReference type="Pfam" id="PF10536">
    <property type="entry name" value="PMD"/>
    <property type="match status" value="1"/>
</dbReference>
<reference evidence="2 3" key="1">
    <citation type="submission" date="2024-11" db="EMBL/GenBank/DDBJ databases">
        <title>A near-complete genome assembly of Cinchona calisaya.</title>
        <authorList>
            <person name="Lian D.C."/>
            <person name="Zhao X.W."/>
            <person name="Wei L."/>
        </authorList>
    </citation>
    <scope>NUCLEOTIDE SEQUENCE [LARGE SCALE GENOMIC DNA]</scope>
    <source>
        <tissue evidence="2">Nenye</tissue>
    </source>
</reference>
<gene>
    <name evidence="2" type="ORF">ACH5RR_039398</name>
</gene>
<dbReference type="Proteomes" id="UP001630127">
    <property type="component" value="Unassembled WGS sequence"/>
</dbReference>
<dbReference type="PANTHER" id="PTHR46033">
    <property type="entry name" value="PROTEIN MAIN-LIKE 2"/>
    <property type="match status" value="1"/>
</dbReference>
<feature type="domain" description="Aminotransferase-like plant mobile" evidence="1">
    <location>
        <begin position="43"/>
        <end position="111"/>
    </location>
</feature>
<organism evidence="2 3">
    <name type="scientific">Cinchona calisaya</name>
    <dbReference type="NCBI Taxonomy" id="153742"/>
    <lineage>
        <taxon>Eukaryota</taxon>
        <taxon>Viridiplantae</taxon>
        <taxon>Streptophyta</taxon>
        <taxon>Embryophyta</taxon>
        <taxon>Tracheophyta</taxon>
        <taxon>Spermatophyta</taxon>
        <taxon>Magnoliopsida</taxon>
        <taxon>eudicotyledons</taxon>
        <taxon>Gunneridae</taxon>
        <taxon>Pentapetalae</taxon>
        <taxon>asterids</taxon>
        <taxon>lamiids</taxon>
        <taxon>Gentianales</taxon>
        <taxon>Rubiaceae</taxon>
        <taxon>Cinchonoideae</taxon>
        <taxon>Cinchoneae</taxon>
        <taxon>Cinchona</taxon>
    </lineage>
</organism>
<evidence type="ECO:0000313" key="2">
    <source>
        <dbReference type="EMBL" id="KAL3500305.1"/>
    </source>
</evidence>
<evidence type="ECO:0000313" key="3">
    <source>
        <dbReference type="Proteomes" id="UP001630127"/>
    </source>
</evidence>
<dbReference type="InterPro" id="IPR019557">
    <property type="entry name" value="AminoTfrase-like_pln_mobile"/>
</dbReference>
<dbReference type="AlphaFoldDB" id="A0ABD2Y3B7"/>
<protein>
    <recommendedName>
        <fullName evidence="1">Aminotransferase-like plant mobile domain-containing protein</fullName>
    </recommendedName>
</protein>
<name>A0ABD2Y3B7_9GENT</name>
<keyword evidence="3" id="KW-1185">Reference proteome</keyword>